<dbReference type="PANTHER" id="PTHR11365:SF10">
    <property type="entry name" value="HYDANTOINASE_OXOPROLINASE"/>
    <property type="match status" value="1"/>
</dbReference>
<evidence type="ECO:0000313" key="3">
    <source>
        <dbReference type="Proteomes" id="UP000789325"/>
    </source>
</evidence>
<dbReference type="Pfam" id="PF05378">
    <property type="entry name" value="Hydant_A_N"/>
    <property type="match status" value="1"/>
</dbReference>
<proteinExistence type="predicted"/>
<sequence>MYKLGIDVGGTNTDAVLIDEGLNVVAAVKRPTSGDVYAGIMGAVDAVLEASGVDRALIGQAMLGTTQCTNAIVERKGLAPIAVLRIGAPASVGIPPMVDWDADIAAV</sequence>
<dbReference type="InterPro" id="IPR043129">
    <property type="entry name" value="ATPase_NBD"/>
</dbReference>
<comment type="caution">
    <text evidence="2">The sequence shown here is derived from an EMBL/GenBank/DDBJ whole genome shotgun (WGS) entry which is preliminary data.</text>
</comment>
<evidence type="ECO:0000259" key="1">
    <source>
        <dbReference type="Pfam" id="PF05378"/>
    </source>
</evidence>
<name>A0A9D2VJU8_9ACTN</name>
<dbReference type="InterPro" id="IPR008040">
    <property type="entry name" value="Hydant_A_N"/>
</dbReference>
<reference evidence="2" key="2">
    <citation type="submission" date="2021-09" db="EMBL/GenBank/DDBJ databases">
        <authorList>
            <person name="Gilroy R."/>
        </authorList>
    </citation>
    <scope>NUCLEOTIDE SEQUENCE</scope>
    <source>
        <strain evidence="2">USAMLcec12-2067</strain>
    </source>
</reference>
<feature type="non-terminal residue" evidence="2">
    <location>
        <position position="107"/>
    </location>
</feature>
<dbReference type="EMBL" id="DYZL01000118">
    <property type="protein sequence ID" value="HJH43295.1"/>
    <property type="molecule type" value="Genomic_DNA"/>
</dbReference>
<dbReference type="GO" id="GO:0016787">
    <property type="term" value="F:hydrolase activity"/>
    <property type="evidence" value="ECO:0007669"/>
    <property type="project" value="InterPro"/>
</dbReference>
<dbReference type="Proteomes" id="UP000789325">
    <property type="component" value="Unassembled WGS sequence"/>
</dbReference>
<dbReference type="SUPFAM" id="SSF53067">
    <property type="entry name" value="Actin-like ATPase domain"/>
    <property type="match status" value="1"/>
</dbReference>
<reference evidence="2" key="1">
    <citation type="journal article" date="2021" name="PeerJ">
        <title>Extensive microbial diversity within the chicken gut microbiome revealed by metagenomics and culture.</title>
        <authorList>
            <person name="Gilroy R."/>
            <person name="Ravi A."/>
            <person name="Getino M."/>
            <person name="Pursley I."/>
            <person name="Horton D.L."/>
            <person name="Alikhan N.F."/>
            <person name="Baker D."/>
            <person name="Gharbi K."/>
            <person name="Hall N."/>
            <person name="Watson M."/>
            <person name="Adriaenssens E.M."/>
            <person name="Foster-Nyarko E."/>
            <person name="Jarju S."/>
            <person name="Secka A."/>
            <person name="Antonio M."/>
            <person name="Oren A."/>
            <person name="Chaudhuri R.R."/>
            <person name="La Ragione R."/>
            <person name="Hildebrand F."/>
            <person name="Pallen M.J."/>
        </authorList>
    </citation>
    <scope>NUCLEOTIDE SEQUENCE</scope>
    <source>
        <strain evidence="2">USAMLcec12-2067</strain>
    </source>
</reference>
<feature type="domain" description="Hydantoinase/oxoprolinase N-terminal" evidence="1">
    <location>
        <begin position="3"/>
        <end position="89"/>
    </location>
</feature>
<evidence type="ECO:0000313" key="2">
    <source>
        <dbReference type="EMBL" id="HJH43295.1"/>
    </source>
</evidence>
<dbReference type="AlphaFoldDB" id="A0A9D2VJU8"/>
<dbReference type="PANTHER" id="PTHR11365">
    <property type="entry name" value="5-OXOPROLINASE RELATED"/>
    <property type="match status" value="1"/>
</dbReference>
<accession>A0A9D2VJU8</accession>
<gene>
    <name evidence="2" type="ORF">K8V16_05805</name>
</gene>
<dbReference type="Gene3D" id="3.30.420.40">
    <property type="match status" value="1"/>
</dbReference>
<organism evidence="2 3">
    <name type="scientific">Rubneribacter badeniensis</name>
    <dbReference type="NCBI Taxonomy" id="2070688"/>
    <lineage>
        <taxon>Bacteria</taxon>
        <taxon>Bacillati</taxon>
        <taxon>Actinomycetota</taxon>
        <taxon>Coriobacteriia</taxon>
        <taxon>Eggerthellales</taxon>
        <taxon>Eggerthellaceae</taxon>
        <taxon>Rubneribacter</taxon>
    </lineage>
</organism>
<dbReference type="InterPro" id="IPR045079">
    <property type="entry name" value="Oxoprolinase-like"/>
</dbReference>
<protein>
    <submittedName>
        <fullName evidence="2">Hydantoinase/oxoprolinase family protein</fullName>
    </submittedName>
</protein>